<comment type="cofactor">
    <cofactor evidence="3">
        <name>Mn(2+)</name>
        <dbReference type="ChEBI" id="CHEBI:29035"/>
    </cofactor>
</comment>
<dbReference type="SUPFAM" id="SSF53686">
    <property type="entry name" value="Tryptophan synthase beta subunit-like PLP-dependent enzymes"/>
    <property type="match status" value="1"/>
</dbReference>
<dbReference type="InterPro" id="IPR000634">
    <property type="entry name" value="Ser/Thr_deHydtase_PyrdxlP-BS"/>
</dbReference>
<evidence type="ECO:0000256" key="1">
    <source>
        <dbReference type="ARBA" id="ARBA00001913"/>
    </source>
</evidence>
<comment type="cofactor">
    <cofactor evidence="2">
        <name>pyridoxal 5'-phosphate</name>
        <dbReference type="ChEBI" id="CHEBI:597326"/>
    </cofactor>
</comment>
<sequence>MIVNTNSGGIADRLEIASARISSFIQTTPLLKSDYLNDRLQCNLFIKAENLQRTGSFKIRGALNKTLASTSDESASHLLTWSSGNHGAALAEVAQDLGIPASVVVPPWIPKVKVDNILSRGADVYTASDTQDVVKMGKSIAARLGAVVIPAYDDISVIDGQATVTLELLSQFSETNNGSAPDALIYPCGGGSLIAGAALVVGHSPIALLGAEPTAAADTKRSLLAGEPCEAPDVGITICDALRNRRPGALTFDLMRQSVRDVLLVDDACVEAAMRVLFRHFKLVTEPGGAIAFAAVLSEIRSFRDKSVVAVISGGNVSHEQFAKVIQADNEVRAW</sequence>
<dbReference type="PANTHER" id="PTHR43050:SF1">
    <property type="entry name" value="SERINE RACEMASE"/>
    <property type="match status" value="1"/>
</dbReference>
<proteinExistence type="predicted"/>
<comment type="cofactor">
    <cofactor evidence="1">
        <name>Ca(2+)</name>
        <dbReference type="ChEBI" id="CHEBI:29108"/>
    </cofactor>
</comment>
<dbReference type="InterPro" id="IPR036052">
    <property type="entry name" value="TrpB-like_PALP_sf"/>
</dbReference>
<dbReference type="Pfam" id="PF00291">
    <property type="entry name" value="PALP"/>
    <property type="match status" value="1"/>
</dbReference>
<accession>A0A239SK19</accession>
<dbReference type="KEGG" id="pspu:NA29_15830"/>
<dbReference type="RefSeq" id="WP_039398317.1">
    <property type="nucleotide sequence ID" value="NZ_CABPRX010000002.1"/>
</dbReference>
<evidence type="ECO:0000256" key="4">
    <source>
        <dbReference type="ARBA" id="ARBA00001946"/>
    </source>
</evidence>
<evidence type="ECO:0000259" key="7">
    <source>
        <dbReference type="Pfam" id="PF00291"/>
    </source>
</evidence>
<dbReference type="GO" id="GO:0004794">
    <property type="term" value="F:threonine deaminase activity"/>
    <property type="evidence" value="ECO:0007669"/>
    <property type="project" value="UniProtKB-EC"/>
</dbReference>
<dbReference type="Proteomes" id="UP000215126">
    <property type="component" value="Chromosome 1"/>
</dbReference>
<reference evidence="8 9" key="1">
    <citation type="submission" date="2017-06" db="EMBL/GenBank/DDBJ databases">
        <authorList>
            <consortium name="Pathogen Informatics"/>
        </authorList>
    </citation>
    <scope>NUCLEOTIDE SEQUENCE [LARGE SCALE GENOMIC DNA]</scope>
    <source>
        <strain evidence="8 9">NCTC13161</strain>
    </source>
</reference>
<dbReference type="GO" id="GO:0000287">
    <property type="term" value="F:magnesium ion binding"/>
    <property type="evidence" value="ECO:0007669"/>
    <property type="project" value="TreeGrafter"/>
</dbReference>
<dbReference type="GO" id="GO:0018114">
    <property type="term" value="F:threonine racemase activity"/>
    <property type="evidence" value="ECO:0007669"/>
    <property type="project" value="TreeGrafter"/>
</dbReference>
<dbReference type="GO" id="GO:0070179">
    <property type="term" value="P:D-serine biosynthetic process"/>
    <property type="evidence" value="ECO:0007669"/>
    <property type="project" value="TreeGrafter"/>
</dbReference>
<dbReference type="PANTHER" id="PTHR43050">
    <property type="entry name" value="SERINE / THREONINE RACEMASE FAMILY MEMBER"/>
    <property type="match status" value="1"/>
</dbReference>
<evidence type="ECO:0000313" key="9">
    <source>
        <dbReference type="Proteomes" id="UP000215126"/>
    </source>
</evidence>
<keyword evidence="8" id="KW-0456">Lyase</keyword>
<protein>
    <submittedName>
        <fullName evidence="8">L-threonine dehydratase catabolic TdcB</fullName>
        <ecNumber evidence="8">4.3.1.19</ecNumber>
    </submittedName>
</protein>
<feature type="domain" description="Tryptophan synthase beta chain-like PALP" evidence="7">
    <location>
        <begin position="22"/>
        <end position="314"/>
    </location>
</feature>
<dbReference type="CDD" id="cd01562">
    <property type="entry name" value="Thr-dehyd"/>
    <property type="match status" value="1"/>
</dbReference>
<evidence type="ECO:0000313" key="8">
    <source>
        <dbReference type="EMBL" id="SNU85134.1"/>
    </source>
</evidence>
<dbReference type="GO" id="GO:0030378">
    <property type="term" value="F:serine racemase activity"/>
    <property type="evidence" value="ECO:0007669"/>
    <property type="project" value="TreeGrafter"/>
</dbReference>
<gene>
    <name evidence="8" type="primary">tdcB_2</name>
    <name evidence="8" type="ORF">SAMEA4530655_02324</name>
</gene>
<keyword evidence="9" id="KW-1185">Reference proteome</keyword>
<dbReference type="AlphaFoldDB" id="A0A239SK19"/>
<dbReference type="GO" id="GO:0005524">
    <property type="term" value="F:ATP binding"/>
    <property type="evidence" value="ECO:0007669"/>
    <property type="project" value="TreeGrafter"/>
</dbReference>
<comment type="cofactor">
    <cofactor evidence="4">
        <name>Mg(2+)</name>
        <dbReference type="ChEBI" id="CHEBI:18420"/>
    </cofactor>
</comment>
<evidence type="ECO:0000256" key="2">
    <source>
        <dbReference type="ARBA" id="ARBA00001933"/>
    </source>
</evidence>
<dbReference type="PROSITE" id="PS00165">
    <property type="entry name" value="DEHYDRATASE_SER_THR"/>
    <property type="match status" value="1"/>
</dbReference>
<dbReference type="InterPro" id="IPR001926">
    <property type="entry name" value="TrpB-like_PALP"/>
</dbReference>
<evidence type="ECO:0000256" key="3">
    <source>
        <dbReference type="ARBA" id="ARBA00001936"/>
    </source>
</evidence>
<name>A0A239SK19_9BURK</name>
<dbReference type="Gene3D" id="3.40.50.1100">
    <property type="match status" value="2"/>
</dbReference>
<dbReference type="GO" id="GO:0003941">
    <property type="term" value="F:L-serine ammonia-lyase activity"/>
    <property type="evidence" value="ECO:0007669"/>
    <property type="project" value="TreeGrafter"/>
</dbReference>
<dbReference type="STRING" id="93222.NA29_15830"/>
<dbReference type="EMBL" id="LT906435">
    <property type="protein sequence ID" value="SNU85134.1"/>
    <property type="molecule type" value="Genomic_DNA"/>
</dbReference>
<evidence type="ECO:0000256" key="6">
    <source>
        <dbReference type="ARBA" id="ARBA00022898"/>
    </source>
</evidence>
<organism evidence="8 9">
    <name type="scientific">Pandoraea sputorum</name>
    <dbReference type="NCBI Taxonomy" id="93222"/>
    <lineage>
        <taxon>Bacteria</taxon>
        <taxon>Pseudomonadati</taxon>
        <taxon>Pseudomonadota</taxon>
        <taxon>Betaproteobacteria</taxon>
        <taxon>Burkholderiales</taxon>
        <taxon>Burkholderiaceae</taxon>
        <taxon>Pandoraea</taxon>
    </lineage>
</organism>
<evidence type="ECO:0000256" key="5">
    <source>
        <dbReference type="ARBA" id="ARBA00022842"/>
    </source>
</evidence>
<dbReference type="GO" id="GO:0030170">
    <property type="term" value="F:pyridoxal phosphate binding"/>
    <property type="evidence" value="ECO:0007669"/>
    <property type="project" value="InterPro"/>
</dbReference>
<keyword evidence="6" id="KW-0663">Pyridoxal phosphate</keyword>
<dbReference type="EC" id="4.3.1.19" evidence="8"/>
<keyword evidence="5" id="KW-0460">Magnesium</keyword>